<dbReference type="EMBL" id="QKYT01000025">
    <property type="protein sequence ID" value="RIA97752.1"/>
    <property type="molecule type" value="Genomic_DNA"/>
</dbReference>
<keyword evidence="2" id="KW-1185">Reference proteome</keyword>
<dbReference type="OrthoDB" id="10498216at2759"/>
<name>A0A397TII1_9GLOM</name>
<dbReference type="AlphaFoldDB" id="A0A397TII1"/>
<reference evidence="1 2" key="1">
    <citation type="submission" date="2018-06" db="EMBL/GenBank/DDBJ databases">
        <title>Comparative genomics reveals the genomic features of Rhizophagus irregularis, R. cerebriforme, R. diaphanum and Gigaspora rosea, and their symbiotic lifestyle signature.</title>
        <authorList>
            <person name="Morin E."/>
            <person name="San Clemente H."/>
            <person name="Chen E.C.H."/>
            <person name="De La Providencia I."/>
            <person name="Hainaut M."/>
            <person name="Kuo A."/>
            <person name="Kohler A."/>
            <person name="Murat C."/>
            <person name="Tang N."/>
            <person name="Roy S."/>
            <person name="Loubradou J."/>
            <person name="Henrissat B."/>
            <person name="Grigoriev I.V."/>
            <person name="Corradi N."/>
            <person name="Roux C."/>
            <person name="Martin F.M."/>
        </authorList>
    </citation>
    <scope>NUCLEOTIDE SEQUENCE [LARGE SCALE GENOMIC DNA]</scope>
    <source>
        <strain evidence="1 2">DAOM 227022</strain>
    </source>
</reference>
<evidence type="ECO:0000313" key="2">
    <source>
        <dbReference type="Proteomes" id="UP000265703"/>
    </source>
</evidence>
<organism evidence="1 2">
    <name type="scientific">Glomus cerebriforme</name>
    <dbReference type="NCBI Taxonomy" id="658196"/>
    <lineage>
        <taxon>Eukaryota</taxon>
        <taxon>Fungi</taxon>
        <taxon>Fungi incertae sedis</taxon>
        <taxon>Mucoromycota</taxon>
        <taxon>Glomeromycotina</taxon>
        <taxon>Glomeromycetes</taxon>
        <taxon>Glomerales</taxon>
        <taxon>Glomeraceae</taxon>
        <taxon>Glomus</taxon>
    </lineage>
</organism>
<gene>
    <name evidence="1" type="ORF">C1645_813623</name>
</gene>
<dbReference type="Proteomes" id="UP000265703">
    <property type="component" value="Unassembled WGS sequence"/>
</dbReference>
<comment type="caution">
    <text evidence="1">The sequence shown here is derived from an EMBL/GenBank/DDBJ whole genome shotgun (WGS) entry which is preliminary data.</text>
</comment>
<proteinExistence type="predicted"/>
<sequence length="123" mass="14295">MTNEFLTHLIHTFTLGIMLLTFYIINQIVAIGSYVMVHESLDIDVHGRKSISIHNIIDKEKLVISIETGEIKKNSEKAWCKLIGKLYLPKSNDLDVDKWKKGIKLEKWQPRIVMTLVVKEYKN</sequence>
<evidence type="ECO:0000313" key="1">
    <source>
        <dbReference type="EMBL" id="RIA97752.1"/>
    </source>
</evidence>
<accession>A0A397TII1</accession>
<protein>
    <submittedName>
        <fullName evidence="1">Uncharacterized protein</fullName>
    </submittedName>
</protein>